<accession>A0A1F7TLP9</accession>
<feature type="compositionally biased region" description="Pro residues" evidence="1">
    <location>
        <begin position="247"/>
        <end position="271"/>
    </location>
</feature>
<evidence type="ECO:0000256" key="1">
    <source>
        <dbReference type="SAM" id="MobiDB-lite"/>
    </source>
</evidence>
<feature type="region of interest" description="Disordered" evidence="1">
    <location>
        <begin position="204"/>
        <end position="232"/>
    </location>
</feature>
<sequence length="602" mass="63674">MAQGVKTYADLPDEVVEFLGDLPGFEFAGDYATRHGINDPQLVSNLVDAVVLGSVALADLPLALKNIGVSEDKAKAAASELALHRLLPVAGVVGDVAGQVSLWGGDVGAVKGETKVVLPQVTAEAFVSGFLAERKAQLPSDVLQKRLEFVLVSFVKGVRDQSEAAMMMSRPSKVGGLDMNEMEAMGLVSALADRLAFVKLSFGEEKGDKGDKGEKGLKGEGQSAAKPAVPPPLLPLLPLLPLQPLKPVPSPAPKPAPRVPPPTPAVPPHTPPNLGGGSAPRLAPPPKPVPKPIAGKVVDAPTDEDEQEAVGIASKKNIPPAGTGAILEPGQIAASVAQTVGLTFASPDLQKRFALAVDARVRDVRDAFETRALLEQPVEKGGLGVTGAKLANVVEALEKLVSRRQDALDLGASKDRKAFVAKEADERRQREITRRKDEDAALAKRYAEITGQADASVPSVGPDAMRAASVARMSASTVPSAPGRPRVEDVRFAQRLAGPVDELRVMTLADFRRLGKDPADAARKVRAKVALLEDQGYDQKIAAVKAWRESPVNRLYVTLSQEALATGKSITQVAEERRRSDPGLFTSEELAVIPKLNAELRF</sequence>
<feature type="compositionally biased region" description="Pro residues" evidence="1">
    <location>
        <begin position="282"/>
        <end position="291"/>
    </location>
</feature>
<gene>
    <name evidence="2" type="ORF">A2856_00135</name>
</gene>
<feature type="compositionally biased region" description="Basic and acidic residues" evidence="1">
    <location>
        <begin position="204"/>
        <end position="218"/>
    </location>
</feature>
<dbReference type="Proteomes" id="UP000177885">
    <property type="component" value="Unassembled WGS sequence"/>
</dbReference>
<evidence type="ECO:0000313" key="3">
    <source>
        <dbReference type="Proteomes" id="UP000177885"/>
    </source>
</evidence>
<feature type="region of interest" description="Disordered" evidence="1">
    <location>
        <begin position="247"/>
        <end position="308"/>
    </location>
</feature>
<reference evidence="2 3" key="1">
    <citation type="journal article" date="2016" name="Nat. Commun.">
        <title>Thousands of microbial genomes shed light on interconnected biogeochemical processes in an aquifer system.</title>
        <authorList>
            <person name="Anantharaman K."/>
            <person name="Brown C.T."/>
            <person name="Hug L.A."/>
            <person name="Sharon I."/>
            <person name="Castelle C.J."/>
            <person name="Probst A.J."/>
            <person name="Thomas B.C."/>
            <person name="Singh A."/>
            <person name="Wilkins M.J."/>
            <person name="Karaoz U."/>
            <person name="Brodie E.L."/>
            <person name="Williams K.H."/>
            <person name="Hubbard S.S."/>
            <person name="Banfield J.F."/>
        </authorList>
    </citation>
    <scope>NUCLEOTIDE SEQUENCE [LARGE SCALE GENOMIC DNA]</scope>
</reference>
<organism evidence="2 3">
    <name type="scientific">Candidatus Uhrbacteria bacterium RIFCSPHIGHO2_01_FULL_63_20</name>
    <dbReference type="NCBI Taxonomy" id="1802385"/>
    <lineage>
        <taxon>Bacteria</taxon>
        <taxon>Candidatus Uhriibacteriota</taxon>
    </lineage>
</organism>
<protein>
    <submittedName>
        <fullName evidence="2">Uncharacterized protein</fullName>
    </submittedName>
</protein>
<dbReference type="EMBL" id="MGDT01000004">
    <property type="protein sequence ID" value="OGL66901.1"/>
    <property type="molecule type" value="Genomic_DNA"/>
</dbReference>
<evidence type="ECO:0000313" key="2">
    <source>
        <dbReference type="EMBL" id="OGL66901.1"/>
    </source>
</evidence>
<comment type="caution">
    <text evidence="2">The sequence shown here is derived from an EMBL/GenBank/DDBJ whole genome shotgun (WGS) entry which is preliminary data.</text>
</comment>
<dbReference type="AlphaFoldDB" id="A0A1F7TLP9"/>
<proteinExistence type="predicted"/>
<name>A0A1F7TLP9_9BACT</name>
<dbReference type="STRING" id="1802385.A2856_00135"/>